<dbReference type="EMBL" id="JARQBJ010000001">
    <property type="protein sequence ID" value="MDT2808991.1"/>
    <property type="molecule type" value="Genomic_DNA"/>
</dbReference>
<organism evidence="2 3">
    <name type="scientific">Enterococcus asini</name>
    <dbReference type="NCBI Taxonomy" id="57732"/>
    <lineage>
        <taxon>Bacteria</taxon>
        <taxon>Bacillati</taxon>
        <taxon>Bacillota</taxon>
        <taxon>Bacilli</taxon>
        <taxon>Lactobacillales</taxon>
        <taxon>Enterococcaceae</taxon>
        <taxon>Enterococcus</taxon>
    </lineage>
</organism>
<evidence type="ECO:0000256" key="1">
    <source>
        <dbReference type="SAM" id="Phobius"/>
    </source>
</evidence>
<name>A0AAW8TRR5_9ENTE</name>
<comment type="caution">
    <text evidence="2">The sequence shown here is derived from an EMBL/GenBank/DDBJ whole genome shotgun (WGS) entry which is preliminary data.</text>
</comment>
<dbReference type="PANTHER" id="PTHR40078:SF1">
    <property type="entry name" value="INTEGRAL MEMBRANE PROTEIN"/>
    <property type="match status" value="1"/>
</dbReference>
<dbReference type="Pfam" id="PF19700">
    <property type="entry name" value="DUF6198"/>
    <property type="match status" value="1"/>
</dbReference>
<feature type="transmembrane region" description="Helical" evidence="1">
    <location>
        <begin position="51"/>
        <end position="71"/>
    </location>
</feature>
<accession>A0AAW8TRR5</accession>
<feature type="transmembrane region" description="Helical" evidence="1">
    <location>
        <begin position="12"/>
        <end position="31"/>
    </location>
</feature>
<reference evidence="2" key="1">
    <citation type="submission" date="2023-03" db="EMBL/GenBank/DDBJ databases">
        <authorList>
            <person name="Shen W."/>
            <person name="Cai J."/>
        </authorList>
    </citation>
    <scope>NUCLEOTIDE SEQUENCE</scope>
    <source>
        <strain evidence="2">B226-2</strain>
    </source>
</reference>
<keyword evidence="1" id="KW-0812">Transmembrane</keyword>
<sequence>MLRDCFLPKRLAIYCTGLLILALGTALFPLSRLGSGAIVALPVVLSHFTNLTLGQGSFCLFCLFIFLQILLEKKFRLKTLLQLPFSLVFGALVDFYSLTLGLAAWQPEAWPVRLFLVAAAICATSLGALLMVKGDIILNAPDGFVVQLAKKWQKSFGQTKLVVDGVLLSVAALLGLVFTGSLTGLGIASFIAVYSVGRLIQHLDQRLFMEKEIREKA</sequence>
<dbReference type="PANTHER" id="PTHR40078">
    <property type="entry name" value="INTEGRAL MEMBRANE PROTEIN-RELATED"/>
    <property type="match status" value="1"/>
</dbReference>
<keyword evidence="1" id="KW-0472">Membrane</keyword>
<protein>
    <submittedName>
        <fullName evidence="2">DUF6198 family protein</fullName>
    </submittedName>
</protein>
<dbReference type="InterPro" id="IPR038750">
    <property type="entry name" value="YczE/YyaS-like"/>
</dbReference>
<feature type="transmembrane region" description="Helical" evidence="1">
    <location>
        <begin position="161"/>
        <end position="178"/>
    </location>
</feature>
<keyword evidence="1" id="KW-1133">Transmembrane helix</keyword>
<feature type="transmembrane region" description="Helical" evidence="1">
    <location>
        <begin position="83"/>
        <end position="104"/>
    </location>
</feature>
<proteinExistence type="predicted"/>
<dbReference type="Proteomes" id="UP001256711">
    <property type="component" value="Unassembled WGS sequence"/>
</dbReference>
<dbReference type="RefSeq" id="WP_311834810.1">
    <property type="nucleotide sequence ID" value="NZ_JARQBJ010000001.1"/>
</dbReference>
<evidence type="ECO:0000313" key="2">
    <source>
        <dbReference type="EMBL" id="MDT2808991.1"/>
    </source>
</evidence>
<feature type="transmembrane region" description="Helical" evidence="1">
    <location>
        <begin position="110"/>
        <end position="132"/>
    </location>
</feature>
<evidence type="ECO:0000313" key="3">
    <source>
        <dbReference type="Proteomes" id="UP001256711"/>
    </source>
</evidence>
<gene>
    <name evidence="2" type="ORF">P7H43_00555</name>
</gene>
<dbReference type="AlphaFoldDB" id="A0AAW8TRR5"/>